<sequence>MGHLIPLIELAHRLLLHRRLFITFIIHTAAGSPVKPQNDILNAMPENISSIFLPPVNLNDLPQDAALETRISLTVTRSLPALRQTLTELTSDPIRKRPSALVVDVFGPFSFEIAKEFNIPPYLFCMVSAMTLVAIFHIPILDQMYTCEYEKLPEPVRLPGCLPVQGADMPEPLQDKKNETYVRMVELAKMFSMPKGILVNSFIDLEPSTFKALEDSEWCKPKIYSVGPLTRSGSENHTGNGFECLKWLDKHPVGSVLFVSFGSGGTLSHNQLNKLAFGYVHGKSNASYFNAQSHLDPLGFLPDGFVWRVEDRGLVVSTWAPQVEILGHGSTGGFLTHCGWNSIPESVVCGVPMIAWPLFAEQRMNSDGWFGCR</sequence>
<comment type="caution">
    <text evidence="1">The sequence shown here is derived from an EMBL/GenBank/DDBJ whole genome shotgun (WGS) entry which is preliminary data.</text>
</comment>
<dbReference type="EMBL" id="CM042020">
    <property type="protein sequence ID" value="KAI3822123.1"/>
    <property type="molecule type" value="Genomic_DNA"/>
</dbReference>
<accession>A0ACB9JQA1</accession>
<keyword evidence="2" id="KW-1185">Reference proteome</keyword>
<gene>
    <name evidence="1" type="ORF">L1987_09704</name>
</gene>
<evidence type="ECO:0000313" key="1">
    <source>
        <dbReference type="EMBL" id="KAI3822123.1"/>
    </source>
</evidence>
<proteinExistence type="predicted"/>
<protein>
    <submittedName>
        <fullName evidence="1">Uncharacterized protein</fullName>
    </submittedName>
</protein>
<evidence type="ECO:0000313" key="2">
    <source>
        <dbReference type="Proteomes" id="UP001056120"/>
    </source>
</evidence>
<organism evidence="1 2">
    <name type="scientific">Smallanthus sonchifolius</name>
    <dbReference type="NCBI Taxonomy" id="185202"/>
    <lineage>
        <taxon>Eukaryota</taxon>
        <taxon>Viridiplantae</taxon>
        <taxon>Streptophyta</taxon>
        <taxon>Embryophyta</taxon>
        <taxon>Tracheophyta</taxon>
        <taxon>Spermatophyta</taxon>
        <taxon>Magnoliopsida</taxon>
        <taxon>eudicotyledons</taxon>
        <taxon>Gunneridae</taxon>
        <taxon>Pentapetalae</taxon>
        <taxon>asterids</taxon>
        <taxon>campanulids</taxon>
        <taxon>Asterales</taxon>
        <taxon>Asteraceae</taxon>
        <taxon>Asteroideae</taxon>
        <taxon>Heliantheae alliance</taxon>
        <taxon>Millerieae</taxon>
        <taxon>Smallanthus</taxon>
    </lineage>
</organism>
<name>A0ACB9JQA1_9ASTR</name>
<reference evidence="2" key="1">
    <citation type="journal article" date="2022" name="Mol. Ecol. Resour.">
        <title>The genomes of chicory, endive, great burdock and yacon provide insights into Asteraceae palaeo-polyploidization history and plant inulin production.</title>
        <authorList>
            <person name="Fan W."/>
            <person name="Wang S."/>
            <person name="Wang H."/>
            <person name="Wang A."/>
            <person name="Jiang F."/>
            <person name="Liu H."/>
            <person name="Zhao H."/>
            <person name="Xu D."/>
            <person name="Zhang Y."/>
        </authorList>
    </citation>
    <scope>NUCLEOTIDE SEQUENCE [LARGE SCALE GENOMIC DNA]</scope>
    <source>
        <strain evidence="2">cv. Yunnan</strain>
    </source>
</reference>
<reference evidence="1 2" key="2">
    <citation type="journal article" date="2022" name="Mol. Ecol. Resour.">
        <title>The genomes of chicory, endive, great burdock and yacon provide insights into Asteraceae paleo-polyploidization history and plant inulin production.</title>
        <authorList>
            <person name="Fan W."/>
            <person name="Wang S."/>
            <person name="Wang H."/>
            <person name="Wang A."/>
            <person name="Jiang F."/>
            <person name="Liu H."/>
            <person name="Zhao H."/>
            <person name="Xu D."/>
            <person name="Zhang Y."/>
        </authorList>
    </citation>
    <scope>NUCLEOTIDE SEQUENCE [LARGE SCALE GENOMIC DNA]</scope>
    <source>
        <strain evidence="2">cv. Yunnan</strain>
        <tissue evidence="1">Leaves</tissue>
    </source>
</reference>
<dbReference type="Proteomes" id="UP001056120">
    <property type="component" value="Linkage Group LG03"/>
</dbReference>